<organism evidence="10 11">
    <name type="scientific">Deinandra increscens subsp. villosa</name>
    <dbReference type="NCBI Taxonomy" id="3103831"/>
    <lineage>
        <taxon>Eukaryota</taxon>
        <taxon>Viridiplantae</taxon>
        <taxon>Streptophyta</taxon>
        <taxon>Embryophyta</taxon>
        <taxon>Tracheophyta</taxon>
        <taxon>Spermatophyta</taxon>
        <taxon>Magnoliopsida</taxon>
        <taxon>eudicotyledons</taxon>
        <taxon>Gunneridae</taxon>
        <taxon>Pentapetalae</taxon>
        <taxon>asterids</taxon>
        <taxon>campanulids</taxon>
        <taxon>Asterales</taxon>
        <taxon>Asteraceae</taxon>
        <taxon>Asteroideae</taxon>
        <taxon>Heliantheae alliance</taxon>
        <taxon>Madieae</taxon>
        <taxon>Madiinae</taxon>
        <taxon>Deinandra</taxon>
    </lineage>
</organism>
<keyword evidence="6" id="KW-0067">ATP-binding</keyword>
<dbReference type="PRINTS" id="PR00190">
    <property type="entry name" value="ACTIN"/>
</dbReference>
<dbReference type="Pfam" id="PF00022">
    <property type="entry name" value="Actin"/>
    <property type="match status" value="1"/>
</dbReference>
<evidence type="ECO:0000256" key="7">
    <source>
        <dbReference type="ARBA" id="ARBA00023212"/>
    </source>
</evidence>
<dbReference type="GO" id="GO:0016787">
    <property type="term" value="F:hydrolase activity"/>
    <property type="evidence" value="ECO:0007669"/>
    <property type="project" value="UniProtKB-KW"/>
</dbReference>
<reference evidence="10 11" key="1">
    <citation type="submission" date="2024-04" db="EMBL/GenBank/DDBJ databases">
        <title>The reference genome of an endangered Asteraceae, Deinandra increscens subsp. villosa, native to the Central Coast of California.</title>
        <authorList>
            <person name="Guilliams M."/>
            <person name="Hasenstab-Lehman K."/>
            <person name="Meyer R."/>
            <person name="Mcevoy S."/>
        </authorList>
    </citation>
    <scope>NUCLEOTIDE SEQUENCE [LARGE SCALE GENOMIC DNA]</scope>
    <source>
        <tissue evidence="10">Leaf</tissue>
    </source>
</reference>
<dbReference type="InterPro" id="IPR018181">
    <property type="entry name" value="Heat_shock_70_CS"/>
</dbReference>
<dbReference type="FunFam" id="3.90.640.10:FF:000047">
    <property type="entry name" value="Actin, alpha skeletal muscle"/>
    <property type="match status" value="1"/>
</dbReference>
<evidence type="ECO:0000313" key="11">
    <source>
        <dbReference type="Proteomes" id="UP001408789"/>
    </source>
</evidence>
<dbReference type="PANTHER" id="PTHR11937">
    <property type="entry name" value="ACTIN"/>
    <property type="match status" value="1"/>
</dbReference>
<dbReference type="InterPro" id="IPR043129">
    <property type="entry name" value="ATPase_NBD"/>
</dbReference>
<sequence>MAAYDDNQPLVIDSGSGFVKAGFAGDDDPKVVFRTILGQPRHTSAVGHNQDLVGGQALLGGGHMIFDSPIEHGAVTNWDDMEKIWHHTFYNELRVNPEEHPVLLTEPVLARKVDKEKTTQIMFETFNLPAMFLSKDALLSLYSSGRTTGIVLDIGDGVSQFVPVYEGRVLPQGVTRQNLAGRDLTLYLMKIMLERGYVFTNTVEQEIVRDIKEKYSYVALDYDEELETAKTSSSVETDYELPDGQSITIGAERFSCAELLFDPYLDGMEAEGIHQTLYKSIMKCSDVEIRKDLYENIVISGGSTMLPGIADRLKKEITALAPPSMSIKVFAEADRKFGVWIGGSLLASLSTFQQMWIFKDEYDEHGPSIVYKKCA</sequence>
<dbReference type="GO" id="GO:0005856">
    <property type="term" value="C:cytoskeleton"/>
    <property type="evidence" value="ECO:0007669"/>
    <property type="project" value="UniProtKB-SubCell"/>
</dbReference>
<comment type="subcellular location">
    <subcellularLocation>
        <location evidence="1">Cytoplasm</location>
        <location evidence="1">Cytoskeleton</location>
    </subcellularLocation>
</comment>
<accession>A0AAP0DPR9</accession>
<evidence type="ECO:0008006" key="12">
    <source>
        <dbReference type="Google" id="ProtNLM"/>
    </source>
</evidence>
<comment type="catalytic activity">
    <reaction evidence="8">
        <text>ATP + H2O = ADP + phosphate + H(+)</text>
        <dbReference type="Rhea" id="RHEA:13065"/>
        <dbReference type="ChEBI" id="CHEBI:15377"/>
        <dbReference type="ChEBI" id="CHEBI:15378"/>
        <dbReference type="ChEBI" id="CHEBI:30616"/>
        <dbReference type="ChEBI" id="CHEBI:43474"/>
        <dbReference type="ChEBI" id="CHEBI:456216"/>
    </reaction>
</comment>
<gene>
    <name evidence="10" type="ORF">SSX86_003313</name>
</gene>
<comment type="caution">
    <text evidence="10">The sequence shown here is derived from an EMBL/GenBank/DDBJ whole genome shotgun (WGS) entry which is preliminary data.</text>
</comment>
<evidence type="ECO:0000256" key="1">
    <source>
        <dbReference type="ARBA" id="ARBA00004245"/>
    </source>
</evidence>
<proteinExistence type="inferred from homology"/>
<dbReference type="Gene3D" id="3.30.420.40">
    <property type="match status" value="2"/>
</dbReference>
<dbReference type="AlphaFoldDB" id="A0AAP0DPR9"/>
<keyword evidence="4" id="KW-0547">Nucleotide-binding</keyword>
<keyword evidence="3" id="KW-0963">Cytoplasm</keyword>
<dbReference type="Gene3D" id="3.90.640.10">
    <property type="entry name" value="Actin, Chain A, domain 4"/>
    <property type="match status" value="1"/>
</dbReference>
<evidence type="ECO:0000256" key="2">
    <source>
        <dbReference type="ARBA" id="ARBA00006752"/>
    </source>
</evidence>
<dbReference type="SUPFAM" id="SSF53067">
    <property type="entry name" value="Actin-like ATPase domain"/>
    <property type="match status" value="2"/>
</dbReference>
<dbReference type="FunFam" id="3.30.420.40:FF:000148">
    <property type="entry name" value="Actin, alpha skeletal muscle"/>
    <property type="match status" value="1"/>
</dbReference>
<protein>
    <recommendedName>
        <fullName evidence="12">Actin</fullName>
    </recommendedName>
</protein>
<dbReference type="GO" id="GO:0005524">
    <property type="term" value="F:ATP binding"/>
    <property type="evidence" value="ECO:0007669"/>
    <property type="project" value="UniProtKB-KW"/>
</dbReference>
<keyword evidence="5" id="KW-0378">Hydrolase</keyword>
<dbReference type="FunFam" id="3.30.420.40:FF:000058">
    <property type="entry name" value="Putative actin-related protein 5"/>
    <property type="match status" value="1"/>
</dbReference>
<evidence type="ECO:0000256" key="5">
    <source>
        <dbReference type="ARBA" id="ARBA00022801"/>
    </source>
</evidence>
<keyword evidence="7" id="KW-0206">Cytoskeleton</keyword>
<evidence type="ECO:0000313" key="10">
    <source>
        <dbReference type="EMBL" id="KAK9074994.1"/>
    </source>
</evidence>
<comment type="similarity">
    <text evidence="2 9">Belongs to the actin family.</text>
</comment>
<dbReference type="EMBL" id="JBCNJP010000007">
    <property type="protein sequence ID" value="KAK9074994.1"/>
    <property type="molecule type" value="Genomic_DNA"/>
</dbReference>
<evidence type="ECO:0000256" key="4">
    <source>
        <dbReference type="ARBA" id="ARBA00022741"/>
    </source>
</evidence>
<keyword evidence="11" id="KW-1185">Reference proteome</keyword>
<evidence type="ECO:0000256" key="8">
    <source>
        <dbReference type="ARBA" id="ARBA00049360"/>
    </source>
</evidence>
<dbReference type="PROSITE" id="PS01036">
    <property type="entry name" value="HSP70_3"/>
    <property type="match status" value="1"/>
</dbReference>
<dbReference type="SMART" id="SM00268">
    <property type="entry name" value="ACTIN"/>
    <property type="match status" value="1"/>
</dbReference>
<evidence type="ECO:0000256" key="9">
    <source>
        <dbReference type="RuleBase" id="RU000487"/>
    </source>
</evidence>
<name>A0AAP0DPR9_9ASTR</name>
<evidence type="ECO:0000256" key="3">
    <source>
        <dbReference type="ARBA" id="ARBA00022490"/>
    </source>
</evidence>
<dbReference type="FunFam" id="3.30.420.40:FF:000218">
    <property type="entry name" value="actin, alpha sarcomeric/skeletal-like"/>
    <property type="match status" value="1"/>
</dbReference>
<evidence type="ECO:0000256" key="6">
    <source>
        <dbReference type="ARBA" id="ARBA00022840"/>
    </source>
</evidence>
<dbReference type="InterPro" id="IPR004000">
    <property type="entry name" value="Actin"/>
</dbReference>
<dbReference type="Proteomes" id="UP001408789">
    <property type="component" value="Unassembled WGS sequence"/>
</dbReference>